<dbReference type="RefSeq" id="WP_183308506.1">
    <property type="nucleotide sequence ID" value="NZ_JACIEP010000016.1"/>
</dbReference>
<dbReference type="CDD" id="cd04301">
    <property type="entry name" value="NAT_SF"/>
    <property type="match status" value="1"/>
</dbReference>
<dbReference type="GO" id="GO:0016747">
    <property type="term" value="F:acyltransferase activity, transferring groups other than amino-acyl groups"/>
    <property type="evidence" value="ECO:0007669"/>
    <property type="project" value="InterPro"/>
</dbReference>
<evidence type="ECO:0000313" key="2">
    <source>
        <dbReference type="EMBL" id="MBB4037676.1"/>
    </source>
</evidence>
<name>A0A840CQG5_9BACT</name>
<dbReference type="Pfam" id="PF13508">
    <property type="entry name" value="Acetyltransf_7"/>
    <property type="match status" value="1"/>
</dbReference>
<dbReference type="InterPro" id="IPR000182">
    <property type="entry name" value="GNAT_dom"/>
</dbReference>
<dbReference type="Proteomes" id="UP000555103">
    <property type="component" value="Unassembled WGS sequence"/>
</dbReference>
<protein>
    <submittedName>
        <fullName evidence="2">GNAT superfamily N-acetyltransferase</fullName>
    </submittedName>
</protein>
<proteinExistence type="predicted"/>
<dbReference type="PROSITE" id="PS51186">
    <property type="entry name" value="GNAT"/>
    <property type="match status" value="1"/>
</dbReference>
<sequence>MEIKKIIKDKEQFMDLLLLADEQESMILKYLERGELFALYDTDLKTVCVVTQEDENTCEIKNIATYEQEQGKGYGSLMMKYIIENCKDKCDTLLVGTGDDDKTLSFYKKYGFVYSHTVKNFFIDNYGHEMFEDGQQLIDMIYLKMDIPKQL</sequence>
<evidence type="ECO:0000313" key="3">
    <source>
        <dbReference type="Proteomes" id="UP000555103"/>
    </source>
</evidence>
<keyword evidence="2" id="KW-0808">Transferase</keyword>
<dbReference type="EMBL" id="JACIEP010000016">
    <property type="protein sequence ID" value="MBB4037676.1"/>
    <property type="molecule type" value="Genomic_DNA"/>
</dbReference>
<evidence type="ECO:0000259" key="1">
    <source>
        <dbReference type="PROSITE" id="PS51186"/>
    </source>
</evidence>
<feature type="domain" description="N-acetyltransferase" evidence="1">
    <location>
        <begin position="1"/>
        <end position="148"/>
    </location>
</feature>
<comment type="caution">
    <text evidence="2">The sequence shown here is derived from an EMBL/GenBank/DDBJ whole genome shotgun (WGS) entry which is preliminary data.</text>
</comment>
<gene>
    <name evidence="2" type="ORF">GGR21_003597</name>
</gene>
<accession>A0A840CQG5</accession>
<dbReference type="Gene3D" id="3.40.630.30">
    <property type="match status" value="1"/>
</dbReference>
<dbReference type="InterPro" id="IPR016181">
    <property type="entry name" value="Acyl_CoA_acyltransferase"/>
</dbReference>
<dbReference type="SUPFAM" id="SSF55729">
    <property type="entry name" value="Acyl-CoA N-acyltransferases (Nat)"/>
    <property type="match status" value="1"/>
</dbReference>
<dbReference type="AlphaFoldDB" id="A0A840CQG5"/>
<keyword evidence="3" id="KW-1185">Reference proteome</keyword>
<reference evidence="2 3" key="1">
    <citation type="submission" date="2020-08" db="EMBL/GenBank/DDBJ databases">
        <title>Genomic Encyclopedia of Type Strains, Phase IV (KMG-IV): sequencing the most valuable type-strain genomes for metagenomic binning, comparative biology and taxonomic classification.</title>
        <authorList>
            <person name="Goeker M."/>
        </authorList>
    </citation>
    <scope>NUCLEOTIDE SEQUENCE [LARGE SCALE GENOMIC DNA]</scope>
    <source>
        <strain evidence="2 3">DSM 104969</strain>
    </source>
</reference>
<organism evidence="2 3">
    <name type="scientific">Dysgonomonas hofstadii</name>
    <dbReference type="NCBI Taxonomy" id="637886"/>
    <lineage>
        <taxon>Bacteria</taxon>
        <taxon>Pseudomonadati</taxon>
        <taxon>Bacteroidota</taxon>
        <taxon>Bacteroidia</taxon>
        <taxon>Bacteroidales</taxon>
        <taxon>Dysgonomonadaceae</taxon>
        <taxon>Dysgonomonas</taxon>
    </lineage>
</organism>